<comment type="caution">
    <text evidence="1">The sequence shown here is derived from an EMBL/GenBank/DDBJ whole genome shotgun (WGS) entry which is preliminary data.</text>
</comment>
<sequence length="57" mass="6688">MKKECMRHFRNCSSFAATYISEQINELLDKAEKNEAKSNKPIKKRLRIILDDLSSDE</sequence>
<dbReference type="Proteomes" id="UP000789375">
    <property type="component" value="Unassembled WGS sequence"/>
</dbReference>
<accession>A0A9N9NQ56</accession>
<organism evidence="1 2">
    <name type="scientific">Funneliformis mosseae</name>
    <name type="common">Endomycorrhizal fungus</name>
    <name type="synonym">Glomus mosseae</name>
    <dbReference type="NCBI Taxonomy" id="27381"/>
    <lineage>
        <taxon>Eukaryota</taxon>
        <taxon>Fungi</taxon>
        <taxon>Fungi incertae sedis</taxon>
        <taxon>Mucoromycota</taxon>
        <taxon>Glomeromycotina</taxon>
        <taxon>Glomeromycetes</taxon>
        <taxon>Glomerales</taxon>
        <taxon>Glomeraceae</taxon>
        <taxon>Funneliformis</taxon>
    </lineage>
</organism>
<protein>
    <submittedName>
        <fullName evidence="1">2257_t:CDS:1</fullName>
    </submittedName>
</protein>
<evidence type="ECO:0000313" key="1">
    <source>
        <dbReference type="EMBL" id="CAG8753525.1"/>
    </source>
</evidence>
<feature type="non-terminal residue" evidence="1">
    <location>
        <position position="57"/>
    </location>
</feature>
<gene>
    <name evidence="1" type="ORF">FMOSSE_LOCUS16780</name>
</gene>
<dbReference type="EMBL" id="CAJVPP010026317">
    <property type="protein sequence ID" value="CAG8753525.1"/>
    <property type="molecule type" value="Genomic_DNA"/>
</dbReference>
<evidence type="ECO:0000313" key="2">
    <source>
        <dbReference type="Proteomes" id="UP000789375"/>
    </source>
</evidence>
<reference evidence="1" key="1">
    <citation type="submission" date="2021-06" db="EMBL/GenBank/DDBJ databases">
        <authorList>
            <person name="Kallberg Y."/>
            <person name="Tangrot J."/>
            <person name="Rosling A."/>
        </authorList>
    </citation>
    <scope>NUCLEOTIDE SEQUENCE</scope>
    <source>
        <strain evidence="1">87-6 pot B 2015</strain>
    </source>
</reference>
<keyword evidence="2" id="KW-1185">Reference proteome</keyword>
<name>A0A9N9NQ56_FUNMO</name>
<dbReference type="AlphaFoldDB" id="A0A9N9NQ56"/>
<proteinExistence type="predicted"/>